<evidence type="ECO:0000313" key="3">
    <source>
        <dbReference type="Proteomes" id="UP000619260"/>
    </source>
</evidence>
<name>A0A8J3YHH9_9ACTN</name>
<comment type="caution">
    <text evidence="2">The sequence shown here is derived from an EMBL/GenBank/DDBJ whole genome shotgun (WGS) entry which is preliminary data.</text>
</comment>
<protein>
    <submittedName>
        <fullName evidence="2">Uncharacterized protein</fullName>
    </submittedName>
</protein>
<feature type="region of interest" description="Disordered" evidence="1">
    <location>
        <begin position="33"/>
        <end position="62"/>
    </location>
</feature>
<evidence type="ECO:0000256" key="1">
    <source>
        <dbReference type="SAM" id="MobiDB-lite"/>
    </source>
</evidence>
<accession>A0A8J3YHH9</accession>
<evidence type="ECO:0000313" key="2">
    <source>
        <dbReference type="EMBL" id="GIJ44537.1"/>
    </source>
</evidence>
<reference evidence="2" key="1">
    <citation type="submission" date="2021-01" db="EMBL/GenBank/DDBJ databases">
        <title>Whole genome shotgun sequence of Virgisporangium aliadipatigenens NBRC 105644.</title>
        <authorList>
            <person name="Komaki H."/>
            <person name="Tamura T."/>
        </authorList>
    </citation>
    <scope>NUCLEOTIDE SEQUENCE</scope>
    <source>
        <strain evidence="2">NBRC 105644</strain>
    </source>
</reference>
<dbReference type="AlphaFoldDB" id="A0A8J3YHH9"/>
<keyword evidence="3" id="KW-1185">Reference proteome</keyword>
<proteinExistence type="predicted"/>
<dbReference type="RefSeq" id="WP_203898109.1">
    <property type="nucleotide sequence ID" value="NZ_BOPF01000004.1"/>
</dbReference>
<dbReference type="Proteomes" id="UP000619260">
    <property type="component" value="Unassembled WGS sequence"/>
</dbReference>
<feature type="compositionally biased region" description="Basic and acidic residues" evidence="1">
    <location>
        <begin position="53"/>
        <end position="62"/>
    </location>
</feature>
<sequence length="62" mass="7071">MSEWTLRVYRDGEPEQETFASEDEARAAARRMEHQGWTEGIPDTIYSPGGEVVWHRPHDAAG</sequence>
<dbReference type="EMBL" id="BOPF01000004">
    <property type="protein sequence ID" value="GIJ44537.1"/>
    <property type="molecule type" value="Genomic_DNA"/>
</dbReference>
<gene>
    <name evidence="2" type="ORF">Val02_14230</name>
</gene>
<organism evidence="2 3">
    <name type="scientific">Virgisporangium aliadipatigenens</name>
    <dbReference type="NCBI Taxonomy" id="741659"/>
    <lineage>
        <taxon>Bacteria</taxon>
        <taxon>Bacillati</taxon>
        <taxon>Actinomycetota</taxon>
        <taxon>Actinomycetes</taxon>
        <taxon>Micromonosporales</taxon>
        <taxon>Micromonosporaceae</taxon>
        <taxon>Virgisporangium</taxon>
    </lineage>
</organism>